<reference evidence="4 5" key="1">
    <citation type="journal article" date="2018" name="Microbes Environ.">
        <title>Comparative Genomic Insights into Endofungal Lifestyles of Two Bacterial Endosymbionts, Mycoavidus cysteinexigens and Burkholderia rhizoxinica.</title>
        <authorList>
            <person name="Sharmin D."/>
            <person name="Guo Y."/>
            <person name="Nishizawa T."/>
            <person name="Ohshima S."/>
            <person name="Sato Y."/>
            <person name="Takashima Y."/>
            <person name="Narisawa K."/>
            <person name="Ohta H."/>
        </authorList>
    </citation>
    <scope>NUCLEOTIDE SEQUENCE [LARGE SCALE GENOMIC DNA]</scope>
    <source>
        <strain evidence="4 5">B1-EB</strain>
    </source>
</reference>
<dbReference type="CDD" id="cd07185">
    <property type="entry name" value="OmpA_C-like"/>
    <property type="match status" value="1"/>
</dbReference>
<evidence type="ECO:0000313" key="4">
    <source>
        <dbReference type="EMBL" id="BBE09301.1"/>
    </source>
</evidence>
<dbReference type="InterPro" id="IPR036737">
    <property type="entry name" value="OmpA-like_sf"/>
</dbReference>
<dbReference type="Gene3D" id="3.30.1330.60">
    <property type="entry name" value="OmpA-like domain"/>
    <property type="match status" value="1"/>
</dbReference>
<protein>
    <submittedName>
        <fullName evidence="4">Bacterial outer membrane protein</fullName>
    </submittedName>
</protein>
<dbReference type="AlphaFoldDB" id="A0A2Z6EV59"/>
<dbReference type="SUPFAM" id="SSF103088">
    <property type="entry name" value="OmpA-like"/>
    <property type="match status" value="1"/>
</dbReference>
<evidence type="ECO:0000256" key="1">
    <source>
        <dbReference type="ARBA" id="ARBA00004442"/>
    </source>
</evidence>
<dbReference type="EMBL" id="AP018150">
    <property type="protein sequence ID" value="BBE09301.1"/>
    <property type="molecule type" value="Genomic_DNA"/>
</dbReference>
<dbReference type="Proteomes" id="UP000282597">
    <property type="component" value="Chromosome"/>
</dbReference>
<dbReference type="PANTHER" id="PTHR30329:SF21">
    <property type="entry name" value="LIPOPROTEIN YIAD-RELATED"/>
    <property type="match status" value="1"/>
</dbReference>
<dbReference type="PROSITE" id="PS51123">
    <property type="entry name" value="OMPA_2"/>
    <property type="match status" value="1"/>
</dbReference>
<dbReference type="PANTHER" id="PTHR30329">
    <property type="entry name" value="STATOR ELEMENT OF FLAGELLAR MOTOR COMPLEX"/>
    <property type="match status" value="1"/>
</dbReference>
<comment type="subcellular location">
    <subcellularLocation>
        <location evidence="1">Cell outer membrane</location>
    </subcellularLocation>
</comment>
<dbReference type="Pfam" id="PF13441">
    <property type="entry name" value="Gly-zipper_YMGG"/>
    <property type="match status" value="1"/>
</dbReference>
<dbReference type="GO" id="GO:0009279">
    <property type="term" value="C:cell outer membrane"/>
    <property type="evidence" value="ECO:0007669"/>
    <property type="project" value="UniProtKB-SubCell"/>
</dbReference>
<evidence type="ECO:0000256" key="2">
    <source>
        <dbReference type="ARBA" id="ARBA00023136"/>
    </source>
</evidence>
<name>A0A2Z6EV59_9BURK</name>
<proteinExistence type="predicted"/>
<dbReference type="InterPro" id="IPR027367">
    <property type="entry name" value="Gly-zipper_YMGG"/>
</dbReference>
<gene>
    <name evidence="4" type="ORF">MCB1EB_1140</name>
</gene>
<organism evidence="4 5">
    <name type="scientific">Mycoavidus cysteinexigens</name>
    <dbReference type="NCBI Taxonomy" id="1553431"/>
    <lineage>
        <taxon>Bacteria</taxon>
        <taxon>Pseudomonadati</taxon>
        <taxon>Pseudomonadota</taxon>
        <taxon>Betaproteobacteria</taxon>
        <taxon>Burkholderiales</taxon>
        <taxon>Burkholderiaceae</taxon>
        <taxon>Mycoavidus</taxon>
    </lineage>
</organism>
<dbReference type="InterPro" id="IPR006664">
    <property type="entry name" value="OMP_bac"/>
</dbReference>
<dbReference type="PROSITE" id="PS51257">
    <property type="entry name" value="PROKAR_LIPOPROTEIN"/>
    <property type="match status" value="1"/>
</dbReference>
<dbReference type="PRINTS" id="PR01023">
    <property type="entry name" value="NAFLGMOTY"/>
</dbReference>
<keyword evidence="3" id="KW-0998">Cell outer membrane</keyword>
<accession>A0A2Z6EV59</accession>
<dbReference type="Pfam" id="PF00691">
    <property type="entry name" value="OmpA"/>
    <property type="match status" value="1"/>
</dbReference>
<dbReference type="KEGG" id="mcys:MCB1EB_1140"/>
<dbReference type="PRINTS" id="PR01021">
    <property type="entry name" value="OMPADOMAIN"/>
</dbReference>
<keyword evidence="2" id="KW-0472">Membrane</keyword>
<evidence type="ECO:0000313" key="5">
    <source>
        <dbReference type="Proteomes" id="UP000282597"/>
    </source>
</evidence>
<keyword evidence="5" id="KW-1185">Reference proteome</keyword>
<dbReference type="InterPro" id="IPR006665">
    <property type="entry name" value="OmpA-like"/>
</dbReference>
<evidence type="ECO:0000256" key="3">
    <source>
        <dbReference type="ARBA" id="ARBA00023237"/>
    </source>
</evidence>
<dbReference type="InterPro" id="IPR050330">
    <property type="entry name" value="Bact_OuterMem_StrucFunc"/>
</dbReference>
<sequence>MKMSSKTLTLPLASCILASALFAGCAAPPGQQNNAALGTGVGAATGAGLGALIGNSEGAMIGGAIGAVAGGLTGYNWSAIKQRLAGATQGTGTQITEQQDGSLKVNIPSSVSFATNSYQIRPTFTPALDEVARTLVQNPELVSRIIGHTDNTGAVPYNMTLSQSRALAVVNYLVSRGVASGRLSSEGRGQAQPIADNLTPTGRSQNRRVEIFLYPLQANPA</sequence>